<reference evidence="2 3" key="1">
    <citation type="submission" date="2013-08" db="EMBL/GenBank/DDBJ databases">
        <authorList>
            <person name="Weinstock G."/>
            <person name="Sodergren E."/>
            <person name="Wylie T."/>
            <person name="Fulton L."/>
            <person name="Fulton R."/>
            <person name="Fronick C."/>
            <person name="O'Laughlin M."/>
            <person name="Godfrey J."/>
            <person name="Miner T."/>
            <person name="Herter B."/>
            <person name="Appelbaum E."/>
            <person name="Cordes M."/>
            <person name="Lek S."/>
            <person name="Wollam A."/>
            <person name="Pepin K.H."/>
            <person name="Palsikar V.B."/>
            <person name="Mitreva M."/>
            <person name="Wilson R.K."/>
        </authorList>
    </citation>
    <scope>NUCLEOTIDE SEQUENCE [LARGE SCALE GENOMIC DNA]</scope>
    <source>
        <strain evidence="2 3">ATCC 14665</strain>
    </source>
</reference>
<dbReference type="EMBL" id="AWVQ01000780">
    <property type="protein sequence ID" value="ERK69216.1"/>
    <property type="molecule type" value="Genomic_DNA"/>
</dbReference>
<comment type="caution">
    <text evidence="2">The sequence shown here is derived from an EMBL/GenBank/DDBJ whole genome shotgun (WGS) entry which is preliminary data.</text>
</comment>
<feature type="region of interest" description="Disordered" evidence="1">
    <location>
        <begin position="26"/>
        <end position="49"/>
    </location>
</feature>
<proteinExistence type="predicted"/>
<dbReference type="Proteomes" id="UP000016605">
    <property type="component" value="Unassembled WGS sequence"/>
</dbReference>
<name>U2RJY7_LEIAQ</name>
<gene>
    <name evidence="2" type="ORF">N136_04463</name>
</gene>
<protein>
    <submittedName>
        <fullName evidence="2">Uncharacterized protein</fullName>
    </submittedName>
</protein>
<dbReference type="AlphaFoldDB" id="U2RJY7"/>
<evidence type="ECO:0000313" key="3">
    <source>
        <dbReference type="Proteomes" id="UP000016605"/>
    </source>
</evidence>
<dbReference type="HOGENOM" id="CLU_3137226_0_0_11"/>
<evidence type="ECO:0000313" key="2">
    <source>
        <dbReference type="EMBL" id="ERK69216.1"/>
    </source>
</evidence>
<evidence type="ECO:0000256" key="1">
    <source>
        <dbReference type="SAM" id="MobiDB-lite"/>
    </source>
</evidence>
<accession>U2RJY7</accession>
<sequence>MHAEIFTSQLSGEPIRVGCLCGERHDHEPRLGSSCRSTDDAETPWRTAG</sequence>
<organism evidence="2 3">
    <name type="scientific">Leifsonia aquatica ATCC 14665</name>
    <dbReference type="NCBI Taxonomy" id="1358026"/>
    <lineage>
        <taxon>Bacteria</taxon>
        <taxon>Bacillati</taxon>
        <taxon>Actinomycetota</taxon>
        <taxon>Actinomycetes</taxon>
        <taxon>Micrococcales</taxon>
        <taxon>Microbacteriaceae</taxon>
        <taxon>Leifsonia</taxon>
    </lineage>
</organism>
<dbReference type="PATRIC" id="fig|1358026.3.peg.3639"/>